<evidence type="ECO:0000256" key="6">
    <source>
        <dbReference type="ARBA" id="ARBA00022982"/>
    </source>
</evidence>
<dbReference type="Proteomes" id="UP000275078">
    <property type="component" value="Unassembled WGS sequence"/>
</dbReference>
<dbReference type="PANTHER" id="PTHR12964">
    <property type="entry name" value="NADH-UBIQUINONE OXIDOREDUCTASE B14 SUBUNIT"/>
    <property type="match status" value="1"/>
</dbReference>
<keyword evidence="9" id="KW-0830">Ubiquinone</keyword>
<evidence type="ECO:0000256" key="8">
    <source>
        <dbReference type="ARBA" id="ARBA00023136"/>
    </source>
</evidence>
<keyword evidence="6" id="KW-0249">Electron transport</keyword>
<dbReference type="InterPro" id="IPR016488">
    <property type="entry name" value="NADH_Ub_cplx-1_asu_su-6"/>
</dbReference>
<reference evidence="9 10" key="1">
    <citation type="journal article" date="2018" name="Nat. Ecol. Evol.">
        <title>Pezizomycetes genomes reveal the molecular basis of ectomycorrhizal truffle lifestyle.</title>
        <authorList>
            <person name="Murat C."/>
            <person name="Payen T."/>
            <person name="Noel B."/>
            <person name="Kuo A."/>
            <person name="Morin E."/>
            <person name="Chen J."/>
            <person name="Kohler A."/>
            <person name="Krizsan K."/>
            <person name="Balestrini R."/>
            <person name="Da Silva C."/>
            <person name="Montanini B."/>
            <person name="Hainaut M."/>
            <person name="Levati E."/>
            <person name="Barry K.W."/>
            <person name="Belfiori B."/>
            <person name="Cichocki N."/>
            <person name="Clum A."/>
            <person name="Dockter R.B."/>
            <person name="Fauchery L."/>
            <person name="Guy J."/>
            <person name="Iotti M."/>
            <person name="Le Tacon F."/>
            <person name="Lindquist E.A."/>
            <person name="Lipzen A."/>
            <person name="Malagnac F."/>
            <person name="Mello A."/>
            <person name="Molinier V."/>
            <person name="Miyauchi S."/>
            <person name="Poulain J."/>
            <person name="Riccioni C."/>
            <person name="Rubini A."/>
            <person name="Sitrit Y."/>
            <person name="Splivallo R."/>
            <person name="Traeger S."/>
            <person name="Wang M."/>
            <person name="Zifcakova L."/>
            <person name="Wipf D."/>
            <person name="Zambonelli A."/>
            <person name="Paolocci F."/>
            <person name="Nowrousian M."/>
            <person name="Ottonello S."/>
            <person name="Baldrian P."/>
            <person name="Spatafora J.W."/>
            <person name="Henrissat B."/>
            <person name="Nagy L.G."/>
            <person name="Aury J.M."/>
            <person name="Wincker P."/>
            <person name="Grigoriev I.V."/>
            <person name="Bonfante P."/>
            <person name="Martin F.M."/>
        </authorList>
    </citation>
    <scope>NUCLEOTIDE SEQUENCE [LARGE SCALE GENOMIC DNA]</scope>
    <source>
        <strain evidence="9 10">RN42</strain>
    </source>
</reference>
<dbReference type="GO" id="GO:0005743">
    <property type="term" value="C:mitochondrial inner membrane"/>
    <property type="evidence" value="ECO:0007669"/>
    <property type="project" value="UniProtKB-SubCell"/>
</dbReference>
<comment type="subcellular location">
    <subcellularLocation>
        <location evidence="1">Mitochondrion inner membrane</location>
        <topology evidence="1">Peripheral membrane protein</topology>
        <orientation evidence="1">Matrix side</orientation>
    </subcellularLocation>
</comment>
<keyword evidence="4" id="KW-0679">Respiratory chain</keyword>
<dbReference type="STRING" id="1160509.A0A3N4ISI1"/>
<name>A0A3N4ISI1_ASCIM</name>
<keyword evidence="5" id="KW-0999">Mitochondrion inner membrane</keyword>
<protein>
    <submittedName>
        <fullName evidence="9">NADH-ubiquinone oxidoreductase 14.8 kDa subunit</fullName>
    </submittedName>
</protein>
<dbReference type="InterPro" id="IPR045299">
    <property type="entry name" value="Complex1_LYR_NDUFA6_LYRM6"/>
</dbReference>
<evidence type="ECO:0000256" key="5">
    <source>
        <dbReference type="ARBA" id="ARBA00022792"/>
    </source>
</evidence>
<keyword evidence="10" id="KW-1185">Reference proteome</keyword>
<evidence type="ECO:0000256" key="4">
    <source>
        <dbReference type="ARBA" id="ARBA00022660"/>
    </source>
</evidence>
<dbReference type="GO" id="GO:0006979">
    <property type="term" value="P:response to oxidative stress"/>
    <property type="evidence" value="ECO:0007669"/>
    <property type="project" value="TreeGrafter"/>
</dbReference>
<gene>
    <name evidence="9" type="ORF">BJ508DRAFT_96818</name>
</gene>
<keyword evidence="3" id="KW-0813">Transport</keyword>
<dbReference type="AlphaFoldDB" id="A0A3N4ISI1"/>
<dbReference type="OrthoDB" id="14535at2759"/>
<organism evidence="9 10">
    <name type="scientific">Ascobolus immersus RN42</name>
    <dbReference type="NCBI Taxonomy" id="1160509"/>
    <lineage>
        <taxon>Eukaryota</taxon>
        <taxon>Fungi</taxon>
        <taxon>Dikarya</taxon>
        <taxon>Ascomycota</taxon>
        <taxon>Pezizomycotina</taxon>
        <taxon>Pezizomycetes</taxon>
        <taxon>Pezizales</taxon>
        <taxon>Ascobolaceae</taxon>
        <taxon>Ascobolus</taxon>
    </lineage>
</organism>
<accession>A0A3N4ISI1</accession>
<dbReference type="CDD" id="cd20266">
    <property type="entry name" value="Complex1_LYR_NDUFA6_LYRM6"/>
    <property type="match status" value="1"/>
</dbReference>
<dbReference type="EMBL" id="ML119647">
    <property type="protein sequence ID" value="RPA87171.1"/>
    <property type="molecule type" value="Genomic_DNA"/>
</dbReference>
<sequence>MVIQATALAKTTRSSLNWADARRRVISHYREWQKAVPEIQKIYTLDIPVPTIRAKIRQEFERQRHVQQLPVVDVLLQKGHAEYQETVNYWKQLPHVMKFFRAEEDPRARVSGAFMENFLQGRN</sequence>
<proteinExistence type="inferred from homology"/>
<evidence type="ECO:0000256" key="3">
    <source>
        <dbReference type="ARBA" id="ARBA00022448"/>
    </source>
</evidence>
<dbReference type="GO" id="GO:0045271">
    <property type="term" value="C:respiratory chain complex I"/>
    <property type="evidence" value="ECO:0007669"/>
    <property type="project" value="InterPro"/>
</dbReference>
<keyword evidence="7" id="KW-0496">Mitochondrion</keyword>
<evidence type="ECO:0000256" key="7">
    <source>
        <dbReference type="ARBA" id="ARBA00023128"/>
    </source>
</evidence>
<comment type="similarity">
    <text evidence="2">Belongs to the complex I LYR family.</text>
</comment>
<evidence type="ECO:0000313" key="9">
    <source>
        <dbReference type="EMBL" id="RPA87171.1"/>
    </source>
</evidence>
<evidence type="ECO:0000256" key="1">
    <source>
        <dbReference type="ARBA" id="ARBA00004443"/>
    </source>
</evidence>
<dbReference type="PANTHER" id="PTHR12964:SF0">
    <property type="entry name" value="NADH DEHYDROGENASE [UBIQUINONE] 1 ALPHA SUBCOMPLEX SUBUNIT 6"/>
    <property type="match status" value="1"/>
</dbReference>
<keyword evidence="8" id="KW-0472">Membrane</keyword>
<dbReference type="PIRSF" id="PIRSF006643">
    <property type="entry name" value="NDUA6"/>
    <property type="match status" value="1"/>
</dbReference>
<evidence type="ECO:0000256" key="2">
    <source>
        <dbReference type="ARBA" id="ARBA00009508"/>
    </source>
</evidence>
<evidence type="ECO:0000313" key="10">
    <source>
        <dbReference type="Proteomes" id="UP000275078"/>
    </source>
</evidence>